<evidence type="ECO:0000256" key="2">
    <source>
        <dbReference type="SAM" id="Phobius"/>
    </source>
</evidence>
<dbReference type="AlphaFoldDB" id="A0A8E2ERZ4"/>
<keyword evidence="2" id="KW-1133">Transmembrane helix</keyword>
<keyword evidence="2" id="KW-0812">Transmembrane</keyword>
<feature type="compositionally biased region" description="Basic and acidic residues" evidence="1">
    <location>
        <begin position="433"/>
        <end position="451"/>
    </location>
</feature>
<feature type="transmembrane region" description="Helical" evidence="2">
    <location>
        <begin position="315"/>
        <end position="338"/>
    </location>
</feature>
<reference evidence="3 4" key="1">
    <citation type="journal article" date="2016" name="Nat. Commun.">
        <title>Ectomycorrhizal ecology is imprinted in the genome of the dominant symbiotic fungus Cenococcum geophilum.</title>
        <authorList>
            <consortium name="DOE Joint Genome Institute"/>
            <person name="Peter M."/>
            <person name="Kohler A."/>
            <person name="Ohm R.A."/>
            <person name="Kuo A."/>
            <person name="Krutzmann J."/>
            <person name="Morin E."/>
            <person name="Arend M."/>
            <person name="Barry K.W."/>
            <person name="Binder M."/>
            <person name="Choi C."/>
            <person name="Clum A."/>
            <person name="Copeland A."/>
            <person name="Grisel N."/>
            <person name="Haridas S."/>
            <person name="Kipfer T."/>
            <person name="LaButti K."/>
            <person name="Lindquist E."/>
            <person name="Lipzen A."/>
            <person name="Maire R."/>
            <person name="Meier B."/>
            <person name="Mihaltcheva S."/>
            <person name="Molinier V."/>
            <person name="Murat C."/>
            <person name="Poggeler S."/>
            <person name="Quandt C.A."/>
            <person name="Sperisen C."/>
            <person name="Tritt A."/>
            <person name="Tisserant E."/>
            <person name="Crous P.W."/>
            <person name="Henrissat B."/>
            <person name="Nehls U."/>
            <person name="Egli S."/>
            <person name="Spatafora J.W."/>
            <person name="Grigoriev I.V."/>
            <person name="Martin F.M."/>
        </authorList>
    </citation>
    <scope>NUCLEOTIDE SEQUENCE [LARGE SCALE GENOMIC DNA]</scope>
    <source>
        <strain evidence="3 4">CBS 207.34</strain>
    </source>
</reference>
<accession>A0A8E2ERZ4</accession>
<evidence type="ECO:0000313" key="4">
    <source>
        <dbReference type="Proteomes" id="UP000250140"/>
    </source>
</evidence>
<gene>
    <name evidence="3" type="ORF">AOQ84DRAFT_356752</name>
</gene>
<evidence type="ECO:0000256" key="1">
    <source>
        <dbReference type="SAM" id="MobiDB-lite"/>
    </source>
</evidence>
<evidence type="ECO:0000313" key="3">
    <source>
        <dbReference type="EMBL" id="OCL03744.1"/>
    </source>
</evidence>
<keyword evidence="2" id="KW-0472">Membrane</keyword>
<proteinExistence type="predicted"/>
<keyword evidence="4" id="KW-1185">Reference proteome</keyword>
<feature type="region of interest" description="Disordered" evidence="1">
    <location>
        <begin position="256"/>
        <end position="283"/>
    </location>
</feature>
<name>A0A8E2ERZ4_9PEZI</name>
<organism evidence="3 4">
    <name type="scientific">Glonium stellatum</name>
    <dbReference type="NCBI Taxonomy" id="574774"/>
    <lineage>
        <taxon>Eukaryota</taxon>
        <taxon>Fungi</taxon>
        <taxon>Dikarya</taxon>
        <taxon>Ascomycota</taxon>
        <taxon>Pezizomycotina</taxon>
        <taxon>Dothideomycetes</taxon>
        <taxon>Pleosporomycetidae</taxon>
        <taxon>Gloniales</taxon>
        <taxon>Gloniaceae</taxon>
        <taxon>Glonium</taxon>
    </lineage>
</organism>
<protein>
    <submittedName>
        <fullName evidence="3">Uncharacterized protein</fullName>
    </submittedName>
</protein>
<feature type="compositionally biased region" description="Basic and acidic residues" evidence="1">
    <location>
        <begin position="91"/>
        <end position="110"/>
    </location>
</feature>
<dbReference type="Proteomes" id="UP000250140">
    <property type="component" value="Unassembled WGS sequence"/>
</dbReference>
<dbReference type="EMBL" id="KV750692">
    <property type="protein sequence ID" value="OCL03744.1"/>
    <property type="molecule type" value="Genomic_DNA"/>
</dbReference>
<feature type="compositionally biased region" description="Polar residues" evidence="1">
    <location>
        <begin position="380"/>
        <end position="389"/>
    </location>
</feature>
<sequence>MVLEYFNVKNIMKQKGGNGDEAVKTPILNDEEEKFLNHITSEDPEGTPPPLPKRPIVILDNGKEVKGKDAQIALVDGADKVPLPSSPPVDNEGKGIIGEEKDKAKEETEKKKRNLMSYLPTIPKRSSKGKDKEQAASDLQAAIEAVKSEETQETQKKEQEDLTAILDQLNLSAVNNRVFSFSKESQELLEKFKLVLKDLVNGVPTAYDDLEKLLTHSEGQLTKMYESLPPFLQTLVKSLPAKMTASIAPELLAASSEKPQVQSTGLEVPESSNSKGKKRSKRSRIPSLKTLIAQQGSVATMLRTILNFLKLRFPAFVTGTNVLMSLALFLLLFVFWYCHKRGKETRLEKERLAAESAESDMDRSISDLEDSAVLEKSVENTETPQGNVSRESKDVTPPLIIHPDAPDKPSATVADLPSVLDLPEPTSVPLRNAKVERDGASKEASVEAGKQ</sequence>
<dbReference type="OrthoDB" id="5398191at2759"/>
<feature type="region of interest" description="Disordered" evidence="1">
    <location>
        <begin position="377"/>
        <end position="451"/>
    </location>
</feature>
<feature type="region of interest" description="Disordered" evidence="1">
    <location>
        <begin position="79"/>
        <end position="110"/>
    </location>
</feature>